<dbReference type="SUPFAM" id="SSF56059">
    <property type="entry name" value="Glutathione synthetase ATP-binding domain-like"/>
    <property type="match status" value="1"/>
</dbReference>
<dbReference type="RefSeq" id="WP_169344148.1">
    <property type="nucleotide sequence ID" value="NZ_JABBJJ010000027.1"/>
</dbReference>
<dbReference type="Proteomes" id="UP000518300">
    <property type="component" value="Unassembled WGS sequence"/>
</dbReference>
<comment type="caution">
    <text evidence="1">The sequence shown here is derived from an EMBL/GenBank/DDBJ whole genome shotgun (WGS) entry which is preliminary data.</text>
</comment>
<accession>A0A848LEZ7</accession>
<organism evidence="1 2">
    <name type="scientific">Pyxidicoccus fallax</name>
    <dbReference type="NCBI Taxonomy" id="394095"/>
    <lineage>
        <taxon>Bacteria</taxon>
        <taxon>Pseudomonadati</taxon>
        <taxon>Myxococcota</taxon>
        <taxon>Myxococcia</taxon>
        <taxon>Myxococcales</taxon>
        <taxon>Cystobacterineae</taxon>
        <taxon>Myxococcaceae</taxon>
        <taxon>Pyxidicoccus</taxon>
    </lineage>
</organism>
<sequence>MPGNELQEAISFYDGLLQGEVLRRTHELLLQHTQATGVTYGGRSLYQVLRPRFLTPRQLEEHQRATLVVRRGIEAVYRHACRDESFRRELGVQDWEELLMRVDGESRMPTVVGRLDGFVGPDGVLRFMEYNPAPGGYLLMHLLGEAFTATPVLEAFSRRYDVTFPRTAPNIIDALKANHARMGRAGMPQLVLFGPAGPDDVDEEKLLQSYLLEQGVRFEHVTSEDEWTYRDGALYVRDFRVDVVTFISSVGFAGMLVGCGPEHPVTRALTDGAAYFMNGLFQLCVMNSKVLFAALSTPTNAHLFEPDVREALARHIPWTRVVRECTTSYGGKDVDLLSFVSAHRERFVLKPATGYGGMGVMLGWLADAEAWNATLKQALEEKWVVQERVLTDQESYPILGESGLHFAERYTDLNPYVWTDTRQEGYFVRVSPKPMMNLTQGGSLAPLAVVRER</sequence>
<keyword evidence="2" id="KW-1185">Reference proteome</keyword>
<dbReference type="AlphaFoldDB" id="A0A848LEZ7"/>
<evidence type="ECO:0000313" key="2">
    <source>
        <dbReference type="Proteomes" id="UP000518300"/>
    </source>
</evidence>
<name>A0A848LEZ7_9BACT</name>
<reference evidence="1 2" key="1">
    <citation type="submission" date="2020-04" db="EMBL/GenBank/DDBJ databases">
        <title>Draft genome of Pyxidicoccus fallax type strain.</title>
        <authorList>
            <person name="Whitworth D.E."/>
        </authorList>
    </citation>
    <scope>NUCLEOTIDE SEQUENCE [LARGE SCALE GENOMIC DNA]</scope>
    <source>
        <strain evidence="1 2">DSM 14698</strain>
    </source>
</reference>
<evidence type="ECO:0000313" key="1">
    <source>
        <dbReference type="EMBL" id="NMO14851.1"/>
    </source>
</evidence>
<dbReference type="EMBL" id="JABBJJ010000027">
    <property type="protein sequence ID" value="NMO14851.1"/>
    <property type="molecule type" value="Genomic_DNA"/>
</dbReference>
<protein>
    <submittedName>
        <fullName evidence="1">Circularly permuted type 2 ATP-grasp protein</fullName>
    </submittedName>
</protein>
<proteinExistence type="predicted"/>
<gene>
    <name evidence="1" type="ORF">HG543_08265</name>
</gene>